<evidence type="ECO:0000313" key="3">
    <source>
        <dbReference type="Proteomes" id="UP000266861"/>
    </source>
</evidence>
<organism evidence="2 3">
    <name type="scientific">Diversispora epigaea</name>
    <dbReference type="NCBI Taxonomy" id="1348612"/>
    <lineage>
        <taxon>Eukaryota</taxon>
        <taxon>Fungi</taxon>
        <taxon>Fungi incertae sedis</taxon>
        <taxon>Mucoromycota</taxon>
        <taxon>Glomeromycotina</taxon>
        <taxon>Glomeromycetes</taxon>
        <taxon>Diversisporales</taxon>
        <taxon>Diversisporaceae</taxon>
        <taxon>Diversispora</taxon>
    </lineage>
</organism>
<feature type="compositionally biased region" description="Low complexity" evidence="1">
    <location>
        <begin position="89"/>
        <end position="103"/>
    </location>
</feature>
<evidence type="ECO:0000313" key="2">
    <source>
        <dbReference type="EMBL" id="RHZ81515.1"/>
    </source>
</evidence>
<proteinExistence type="predicted"/>
<evidence type="ECO:0000256" key="1">
    <source>
        <dbReference type="SAM" id="MobiDB-lite"/>
    </source>
</evidence>
<dbReference type="AlphaFoldDB" id="A0A397IZP7"/>
<accession>A0A397IZP7</accession>
<protein>
    <submittedName>
        <fullName evidence="2">Uncharacterized protein</fullName>
    </submittedName>
</protein>
<comment type="caution">
    <text evidence="2">The sequence shown here is derived from an EMBL/GenBank/DDBJ whole genome shotgun (WGS) entry which is preliminary data.</text>
</comment>
<dbReference type="Proteomes" id="UP000266861">
    <property type="component" value="Unassembled WGS sequence"/>
</dbReference>
<sequence>MTSILIGWATIPLTFNSKEKTRSITTPTEVLVIKHYSGSHDEILLDLYNQSCGKHAIRTTLHVKSLKGHKNKWIHVPVNVTYKDYVKTSSLDSKTKSDSSSSDSEYELDPARKKLFQLDNCFDALENSTKT</sequence>
<gene>
    <name evidence="2" type="ORF">Glove_120g218</name>
</gene>
<feature type="region of interest" description="Disordered" evidence="1">
    <location>
        <begin position="89"/>
        <end position="108"/>
    </location>
</feature>
<keyword evidence="3" id="KW-1185">Reference proteome</keyword>
<dbReference type="EMBL" id="PQFF01000112">
    <property type="protein sequence ID" value="RHZ81515.1"/>
    <property type="molecule type" value="Genomic_DNA"/>
</dbReference>
<reference evidence="2 3" key="1">
    <citation type="submission" date="2018-08" db="EMBL/GenBank/DDBJ databases">
        <title>Genome and evolution of the arbuscular mycorrhizal fungus Diversispora epigaea (formerly Glomus versiforme) and its bacterial endosymbionts.</title>
        <authorList>
            <person name="Sun X."/>
            <person name="Fei Z."/>
            <person name="Harrison M."/>
        </authorList>
    </citation>
    <scope>NUCLEOTIDE SEQUENCE [LARGE SCALE GENOMIC DNA]</scope>
    <source>
        <strain evidence="2 3">IT104</strain>
    </source>
</reference>
<name>A0A397IZP7_9GLOM</name>